<reference evidence="3" key="1">
    <citation type="submission" date="2018-10" db="EMBL/GenBank/DDBJ databases">
        <authorList>
            <person name="Peiro R."/>
            <person name="Begona"/>
            <person name="Cbmso G."/>
            <person name="Lopez M."/>
            <person name="Gonzalez S."/>
            <person name="Sacristan E."/>
            <person name="Castillo E."/>
        </authorList>
    </citation>
    <scope>NUCLEOTIDE SEQUENCE [LARGE SCALE GENOMIC DNA]</scope>
</reference>
<accession>A0A447CZU6</accession>
<dbReference type="InterPro" id="IPR052380">
    <property type="entry name" value="Viral_DNA_packaging_terminase"/>
</dbReference>
<dbReference type="AlphaFoldDB" id="A0A447CZU6"/>
<gene>
    <name evidence="2" type="ORF">RHODGE_RHODGE_03988</name>
</gene>
<name>A0A447CZU6_9BRAD</name>
<dbReference type="NCBIfam" id="TIGR01547">
    <property type="entry name" value="phage_term_2"/>
    <property type="match status" value="1"/>
</dbReference>
<evidence type="ECO:0000313" key="3">
    <source>
        <dbReference type="Proteomes" id="UP000289200"/>
    </source>
</evidence>
<evidence type="ECO:0000313" key="2">
    <source>
        <dbReference type="EMBL" id="VCU10784.1"/>
    </source>
</evidence>
<dbReference type="PANTHER" id="PTHR39184">
    <property type="match status" value="1"/>
</dbReference>
<evidence type="ECO:0000259" key="1">
    <source>
        <dbReference type="Pfam" id="PF04466"/>
    </source>
</evidence>
<sequence>MPTAEVFTPLLAPARYKGAHGGRGSGKSHVFAEMLIEDALANKGLLSVCIREVQRTLADSAKRLIEAKLVAHKLTEADGFKVWRERIETPGDGVIIFNGMADHTAESIKSLEGFRRAWIEEAQTLSARSLTLLRPTIRAEGSEIWASWNPRRKTDPIDLLLRGSPPTGAVVVQANWRDNPWFPAVLDQERRDCLRDDPDQYDHIWEGGYVSALTGAYFAKHLATAKTEGRIGKVVADPLIRRRAFWDLGGAGASADAMAIWVAQFVDREIRVLDYIEGVGQVLAHYVAELRARGHGEALCVLPHDGVNTNTITGKRYEDHVRDAGFEVEVVQNQGRGAAMMRIEAVRRLFPRIWFDAAATEAGRDALGFYHERRDENRNVGLGPEHDWSSHAADAFGLMCVAYEQPMQTKERRSRPRGGGWMGA</sequence>
<organism evidence="2 3">
    <name type="scientific">Rhodoplanes serenus</name>
    <dbReference type="NCBI Taxonomy" id="200615"/>
    <lineage>
        <taxon>Bacteria</taxon>
        <taxon>Pseudomonadati</taxon>
        <taxon>Pseudomonadota</taxon>
        <taxon>Alphaproteobacteria</taxon>
        <taxon>Hyphomicrobiales</taxon>
        <taxon>Nitrobacteraceae</taxon>
        <taxon>Rhodoplanes</taxon>
    </lineage>
</organism>
<dbReference type="EMBL" id="UWOC01000180">
    <property type="protein sequence ID" value="VCU10784.1"/>
    <property type="molecule type" value="Genomic_DNA"/>
</dbReference>
<dbReference type="RefSeq" id="WP_129610840.1">
    <property type="nucleotide sequence ID" value="NZ_UWOC01000180.1"/>
</dbReference>
<dbReference type="Gene3D" id="3.40.50.300">
    <property type="entry name" value="P-loop containing nucleotide triphosphate hydrolases"/>
    <property type="match status" value="1"/>
</dbReference>
<feature type="domain" description="Phage terminase large subunit N-terminal" evidence="1">
    <location>
        <begin position="16"/>
        <end position="207"/>
    </location>
</feature>
<keyword evidence="3" id="KW-1185">Reference proteome</keyword>
<dbReference type="InterPro" id="IPR006437">
    <property type="entry name" value="Phage_terminase_lsu"/>
</dbReference>
<proteinExistence type="predicted"/>
<protein>
    <recommendedName>
        <fullName evidence="1">Phage terminase large subunit N-terminal domain-containing protein</fullName>
    </recommendedName>
</protein>
<dbReference type="OrthoDB" id="479677at2"/>
<dbReference type="InterPro" id="IPR035412">
    <property type="entry name" value="Terminase_L_N"/>
</dbReference>
<dbReference type="Pfam" id="PF04466">
    <property type="entry name" value="Terminase_3"/>
    <property type="match status" value="1"/>
</dbReference>
<comment type="caution">
    <text evidence="2">The sequence shown here is derived from an EMBL/GenBank/DDBJ whole genome shotgun (WGS) entry which is preliminary data.</text>
</comment>
<dbReference type="PANTHER" id="PTHR39184:SF1">
    <property type="entry name" value="PBSX PHAGE TERMINASE LARGE SUBUNIT"/>
    <property type="match status" value="1"/>
</dbReference>
<dbReference type="InterPro" id="IPR027417">
    <property type="entry name" value="P-loop_NTPase"/>
</dbReference>
<dbReference type="Proteomes" id="UP000289200">
    <property type="component" value="Unassembled WGS sequence"/>
</dbReference>